<comment type="caution">
    <text evidence="2">The sequence shown here is derived from an EMBL/GenBank/DDBJ whole genome shotgun (WGS) entry which is preliminary data.</text>
</comment>
<dbReference type="InterPro" id="IPR036361">
    <property type="entry name" value="SAP_dom_sf"/>
</dbReference>
<dbReference type="Proteomes" id="UP001634394">
    <property type="component" value="Unassembled WGS sequence"/>
</dbReference>
<dbReference type="SUPFAM" id="SSF68906">
    <property type="entry name" value="SAP domain"/>
    <property type="match status" value="1"/>
</dbReference>
<reference evidence="2 3" key="1">
    <citation type="submission" date="2024-11" db="EMBL/GenBank/DDBJ databases">
        <title>Chromosome-level genome assembly of the freshwater bivalve Anodonta woodiana.</title>
        <authorList>
            <person name="Chen X."/>
        </authorList>
    </citation>
    <scope>NUCLEOTIDE SEQUENCE [LARGE SCALE GENOMIC DNA]</scope>
    <source>
        <strain evidence="2">MN2024</strain>
        <tissue evidence="2">Gills</tissue>
    </source>
</reference>
<feature type="domain" description="SAP" evidence="1">
    <location>
        <begin position="13"/>
        <end position="47"/>
    </location>
</feature>
<dbReference type="EMBL" id="JBJQND010000001">
    <property type="protein sequence ID" value="KAL3888827.1"/>
    <property type="molecule type" value="Genomic_DNA"/>
</dbReference>
<dbReference type="PROSITE" id="PS50800">
    <property type="entry name" value="SAP"/>
    <property type="match status" value="1"/>
</dbReference>
<gene>
    <name evidence="2" type="ORF">ACJMK2_001187</name>
</gene>
<dbReference type="SMART" id="SM00513">
    <property type="entry name" value="SAP"/>
    <property type="match status" value="1"/>
</dbReference>
<name>A0ABD3XRG5_SINWO</name>
<accession>A0ABD3XRG5</accession>
<evidence type="ECO:0000313" key="3">
    <source>
        <dbReference type="Proteomes" id="UP001634394"/>
    </source>
</evidence>
<evidence type="ECO:0000313" key="2">
    <source>
        <dbReference type="EMBL" id="KAL3888827.1"/>
    </source>
</evidence>
<dbReference type="AlphaFoldDB" id="A0ABD3XRG5"/>
<evidence type="ECO:0000259" key="1">
    <source>
        <dbReference type="PROSITE" id="PS50800"/>
    </source>
</evidence>
<proteinExistence type="predicted"/>
<organism evidence="2 3">
    <name type="scientific">Sinanodonta woodiana</name>
    <name type="common">Chinese pond mussel</name>
    <name type="synonym">Anodonta woodiana</name>
    <dbReference type="NCBI Taxonomy" id="1069815"/>
    <lineage>
        <taxon>Eukaryota</taxon>
        <taxon>Metazoa</taxon>
        <taxon>Spiralia</taxon>
        <taxon>Lophotrochozoa</taxon>
        <taxon>Mollusca</taxon>
        <taxon>Bivalvia</taxon>
        <taxon>Autobranchia</taxon>
        <taxon>Heteroconchia</taxon>
        <taxon>Palaeoheterodonta</taxon>
        <taxon>Unionida</taxon>
        <taxon>Unionoidea</taxon>
        <taxon>Unionidae</taxon>
        <taxon>Unioninae</taxon>
        <taxon>Sinanodonta</taxon>
    </lineage>
</organism>
<dbReference type="InterPro" id="IPR003034">
    <property type="entry name" value="SAP_dom"/>
</dbReference>
<dbReference type="Pfam" id="PF02037">
    <property type="entry name" value="SAP"/>
    <property type="match status" value="1"/>
</dbReference>
<protein>
    <recommendedName>
        <fullName evidence="1">SAP domain-containing protein</fullName>
    </recommendedName>
</protein>
<keyword evidence="3" id="KW-1185">Reference proteome</keyword>
<dbReference type="Gene3D" id="1.10.720.30">
    <property type="entry name" value="SAP domain"/>
    <property type="match status" value="1"/>
</dbReference>
<sequence>MTTSKGIANPCSLDKLTVHELKLYLRDRGAHVSGNKSELIKRAQVFVNLRMRTQQEIQTDDKENDNKRHAEIFRTPFGEKIPEPWTLNVLWVCDLTHAPLFRTEDLYNYLLLLSMITIFI</sequence>